<organism evidence="5 6">
    <name type="scientific">Halioxenophilus aromaticivorans</name>
    <dbReference type="NCBI Taxonomy" id="1306992"/>
    <lineage>
        <taxon>Bacteria</taxon>
        <taxon>Pseudomonadati</taxon>
        <taxon>Pseudomonadota</taxon>
        <taxon>Gammaproteobacteria</taxon>
        <taxon>Alteromonadales</taxon>
        <taxon>Alteromonadaceae</taxon>
        <taxon>Halioxenophilus</taxon>
    </lineage>
</organism>
<feature type="transmembrane region" description="Helical" evidence="3">
    <location>
        <begin position="7"/>
        <end position="28"/>
    </location>
</feature>
<dbReference type="Proteomes" id="UP001409585">
    <property type="component" value="Unassembled WGS sequence"/>
</dbReference>
<dbReference type="Gene3D" id="2.40.50.100">
    <property type="match status" value="1"/>
</dbReference>
<sequence>MKRWTRYIKRFAVTIGVVLLGFTVLVVVDELEKQQQASTTNVLKKGPLKVSVVELNPVEHNVEIETLARIEPLYDSELSSLVDGRVASVEPAFTEGNLVDAGTVLIRIEDSELRAEVANAKYTLSQAKIDLLKEEREVQQARREWAKTSKNKKPYSPLVFREPQLNAAKLNVTAAQQNLKRAQRLLSYATVRAPYKGTVVTRDIDPGETVSVGQLLGRVMSVGQYQITAQLTERQWALLEAEPEQSLAYVELPGAEQKLPAKIRSTGLFVESDTQLRNVYIDVDVEQSLAGDSVVAQADSDASRLLPNTLTTNQYAVMLPGRLVKVTLPGRTLHKVWRLPESAFTRDSHIWLIDDQGRLAKEPVELLTADHNVLVIDRHSPFDQQEPIRVVRFPQARFTVGQPVEELMPNTAEETLAVQGSTTP</sequence>
<dbReference type="RefSeq" id="WP_345425144.1">
    <property type="nucleotide sequence ID" value="NZ_AP031496.1"/>
</dbReference>
<proteinExistence type="inferred from homology"/>
<dbReference type="Gene3D" id="1.10.287.470">
    <property type="entry name" value="Helix hairpin bin"/>
    <property type="match status" value="1"/>
</dbReference>
<comment type="caution">
    <text evidence="5">The sequence shown here is derived from an EMBL/GenBank/DDBJ whole genome shotgun (WGS) entry which is preliminary data.</text>
</comment>
<evidence type="ECO:0000313" key="6">
    <source>
        <dbReference type="Proteomes" id="UP001409585"/>
    </source>
</evidence>
<dbReference type="InterPro" id="IPR058625">
    <property type="entry name" value="MdtA-like_BSH"/>
</dbReference>
<keyword evidence="3" id="KW-1133">Transmembrane helix</keyword>
<dbReference type="NCBIfam" id="TIGR01730">
    <property type="entry name" value="RND_mfp"/>
    <property type="match status" value="1"/>
</dbReference>
<keyword evidence="2" id="KW-0175">Coiled coil</keyword>
<evidence type="ECO:0000256" key="3">
    <source>
        <dbReference type="SAM" id="Phobius"/>
    </source>
</evidence>
<reference evidence="6" key="1">
    <citation type="journal article" date="2019" name="Int. J. Syst. Evol. Microbiol.">
        <title>The Global Catalogue of Microorganisms (GCM) 10K type strain sequencing project: providing services to taxonomists for standard genome sequencing and annotation.</title>
        <authorList>
            <consortium name="The Broad Institute Genomics Platform"/>
            <consortium name="The Broad Institute Genome Sequencing Center for Infectious Disease"/>
            <person name="Wu L."/>
            <person name="Ma J."/>
        </authorList>
    </citation>
    <scope>NUCLEOTIDE SEQUENCE [LARGE SCALE GENOMIC DNA]</scope>
    <source>
        <strain evidence="6">JCM 19134</strain>
    </source>
</reference>
<dbReference type="AlphaFoldDB" id="A0AAV3U5W5"/>
<evidence type="ECO:0000259" key="4">
    <source>
        <dbReference type="Pfam" id="PF25917"/>
    </source>
</evidence>
<dbReference type="Pfam" id="PF25917">
    <property type="entry name" value="BSH_RND"/>
    <property type="match status" value="1"/>
</dbReference>
<keyword evidence="3" id="KW-0472">Membrane</keyword>
<feature type="coiled-coil region" evidence="2">
    <location>
        <begin position="124"/>
        <end position="185"/>
    </location>
</feature>
<dbReference type="SUPFAM" id="SSF111369">
    <property type="entry name" value="HlyD-like secretion proteins"/>
    <property type="match status" value="1"/>
</dbReference>
<protein>
    <submittedName>
        <fullName evidence="5">Efflux RND transporter periplasmic adaptor subunit</fullName>
    </submittedName>
</protein>
<name>A0AAV3U5W5_9ALTE</name>
<dbReference type="GO" id="GO:1990281">
    <property type="term" value="C:efflux pump complex"/>
    <property type="evidence" value="ECO:0007669"/>
    <property type="project" value="TreeGrafter"/>
</dbReference>
<evidence type="ECO:0000313" key="5">
    <source>
        <dbReference type="EMBL" id="GAA4950892.1"/>
    </source>
</evidence>
<dbReference type="InterPro" id="IPR006143">
    <property type="entry name" value="RND_pump_MFP"/>
</dbReference>
<dbReference type="Gene3D" id="2.40.30.170">
    <property type="match status" value="1"/>
</dbReference>
<evidence type="ECO:0000256" key="2">
    <source>
        <dbReference type="SAM" id="Coils"/>
    </source>
</evidence>
<keyword evidence="3" id="KW-0812">Transmembrane</keyword>
<dbReference type="PANTHER" id="PTHR30469">
    <property type="entry name" value="MULTIDRUG RESISTANCE PROTEIN MDTA"/>
    <property type="match status" value="1"/>
</dbReference>
<evidence type="ECO:0000256" key="1">
    <source>
        <dbReference type="ARBA" id="ARBA00009477"/>
    </source>
</evidence>
<keyword evidence="6" id="KW-1185">Reference proteome</keyword>
<comment type="similarity">
    <text evidence="1">Belongs to the membrane fusion protein (MFP) (TC 8.A.1) family.</text>
</comment>
<dbReference type="EMBL" id="BAABLX010000029">
    <property type="protein sequence ID" value="GAA4950892.1"/>
    <property type="molecule type" value="Genomic_DNA"/>
</dbReference>
<accession>A0AAV3U5W5</accession>
<feature type="domain" description="Multidrug resistance protein MdtA-like barrel-sandwich hybrid" evidence="4">
    <location>
        <begin position="77"/>
        <end position="217"/>
    </location>
</feature>
<dbReference type="GO" id="GO:0015562">
    <property type="term" value="F:efflux transmembrane transporter activity"/>
    <property type="evidence" value="ECO:0007669"/>
    <property type="project" value="TreeGrafter"/>
</dbReference>
<gene>
    <name evidence="5" type="ORF">GCM10025791_34060</name>
</gene>